<organism evidence="8 9">
    <name type="scientific">Streptococcus danieliae</name>
    <dbReference type="NCBI Taxonomy" id="747656"/>
    <lineage>
        <taxon>Bacteria</taxon>
        <taxon>Bacillati</taxon>
        <taxon>Bacillota</taxon>
        <taxon>Bacilli</taxon>
        <taxon>Lactobacillales</taxon>
        <taxon>Streptococcaceae</taxon>
        <taxon>Streptococcus</taxon>
    </lineage>
</organism>
<keyword evidence="1" id="KW-0436">Ligase</keyword>
<dbReference type="InterPro" id="IPR036897">
    <property type="entry name" value="CarbamoylP_synth_lsu_oligo_sf"/>
</dbReference>
<dbReference type="GO" id="GO:0005737">
    <property type="term" value="C:cytoplasm"/>
    <property type="evidence" value="ECO:0007669"/>
    <property type="project" value="TreeGrafter"/>
</dbReference>
<evidence type="ECO:0000259" key="7">
    <source>
        <dbReference type="PROSITE" id="PS50975"/>
    </source>
</evidence>
<dbReference type="GO" id="GO:0006541">
    <property type="term" value="P:glutamine metabolic process"/>
    <property type="evidence" value="ECO:0007669"/>
    <property type="project" value="TreeGrafter"/>
</dbReference>
<proteinExistence type="predicted"/>
<comment type="caution">
    <text evidence="8">The sequence shown here is derived from an EMBL/GenBank/DDBJ whole genome shotgun (WGS) entry which is preliminary data.</text>
</comment>
<dbReference type="PANTHER" id="PTHR11405:SF53">
    <property type="entry name" value="CARBAMOYL-PHOSPHATE SYNTHASE [AMMONIA], MITOCHONDRIAL"/>
    <property type="match status" value="1"/>
</dbReference>
<accession>A0A7X3G8D8</accession>
<evidence type="ECO:0000313" key="8">
    <source>
        <dbReference type="EMBL" id="MVX59024.1"/>
    </source>
</evidence>
<dbReference type="SMART" id="SM01096">
    <property type="entry name" value="CPSase_L_D3"/>
    <property type="match status" value="1"/>
</dbReference>
<evidence type="ECO:0000313" key="9">
    <source>
        <dbReference type="Proteomes" id="UP000461595"/>
    </source>
</evidence>
<evidence type="ECO:0000256" key="4">
    <source>
        <dbReference type="ARBA" id="ARBA00044063"/>
    </source>
</evidence>
<dbReference type="Pfam" id="PF02787">
    <property type="entry name" value="CPSase_L_D3"/>
    <property type="match status" value="1"/>
</dbReference>
<keyword evidence="3 6" id="KW-0067">ATP-binding</keyword>
<keyword evidence="2 6" id="KW-0547">Nucleotide-binding</keyword>
<dbReference type="GO" id="GO:0004087">
    <property type="term" value="F:carbamoyl-phosphate synthase (ammonia) activity"/>
    <property type="evidence" value="ECO:0007669"/>
    <property type="project" value="UniProtKB-EC"/>
</dbReference>
<comment type="catalytic activity">
    <reaction evidence="5">
        <text>hydrogencarbonate + NH4(+) + 2 ATP = carbamoyl phosphate + 2 ADP + phosphate + 2 H(+)</text>
        <dbReference type="Rhea" id="RHEA:18029"/>
        <dbReference type="ChEBI" id="CHEBI:15378"/>
        <dbReference type="ChEBI" id="CHEBI:17544"/>
        <dbReference type="ChEBI" id="CHEBI:28938"/>
        <dbReference type="ChEBI" id="CHEBI:30616"/>
        <dbReference type="ChEBI" id="CHEBI:43474"/>
        <dbReference type="ChEBI" id="CHEBI:58228"/>
        <dbReference type="ChEBI" id="CHEBI:456216"/>
        <dbReference type="EC" id="6.3.4.16"/>
    </reaction>
</comment>
<evidence type="ECO:0000256" key="5">
    <source>
        <dbReference type="ARBA" id="ARBA00047359"/>
    </source>
</evidence>
<sequence>MKKLVLTPSELNQNQERTLNRLLQKNKSWLHHPFQDLEALLKDLMEHPDATIFPLFLNRDLIDLLIEVQKLEVWPQMRSKWHSYPASSLEYLLYPELFQAQLEHLGLNMTKSQLIYGWEDLQERLEDLSFPVLLRDSLQMHGQEPITVGNTEELQAAYESFQDLVLPLPYYIESPMKGLREIELVLVRDSFDSSFVLGTAEHIEPVGLHRDDATLVFPVQSLADSALQFLRNYSIRLARGLGLQGIISLRFAWNPKKEQAFLLQVGLGLNDSALMMSQILRLPMAELMLHILEGKSVQSMPGWKAGEPAMDYLVARFPLDFSQELAGDSGLTRQSTGQFYAYARNLEATLLKGLAVLEARVDFPLERLSEEDLIDHLVRQRSDRLLYLLEALRRGLSVAYIQGLTHIDSLFLEALKGVVSLEKELADNPGDLNQLRQAKAFGLSDRRIAQLWKESEEDIWDLRVAEGILPTYKEIEGWVGFAVAYYSSYEMENEAQQSVHPSTVFLYSDQDPWLGQDLWKESILVGSNSPLEVGLKQYLEPLIPELIDQVLLLEDPDKLYGSPEIRSLNLRNFYTRDGFD</sequence>
<gene>
    <name evidence="8" type="ORF">E5983_05110</name>
</gene>
<dbReference type="OrthoDB" id="9804197at2"/>
<dbReference type="InterPro" id="IPR005479">
    <property type="entry name" value="CPAse_ATP-bd"/>
</dbReference>
<dbReference type="GO" id="GO:0046872">
    <property type="term" value="F:metal ion binding"/>
    <property type="evidence" value="ECO:0007669"/>
    <property type="project" value="InterPro"/>
</dbReference>
<protein>
    <recommendedName>
        <fullName evidence="4">carbamoyl-phosphate synthase (ammonia)</fullName>
        <ecNumber evidence="4">6.3.4.16</ecNumber>
    </recommendedName>
</protein>
<dbReference type="SUPFAM" id="SSF48108">
    <property type="entry name" value="Carbamoyl phosphate synthetase, large subunit connection domain"/>
    <property type="match status" value="1"/>
</dbReference>
<dbReference type="InterPro" id="IPR005483">
    <property type="entry name" value="CPSase_dom"/>
</dbReference>
<dbReference type="PANTHER" id="PTHR11405">
    <property type="entry name" value="CARBAMOYLTRANSFERASE FAMILY MEMBER"/>
    <property type="match status" value="1"/>
</dbReference>
<evidence type="ECO:0000256" key="3">
    <source>
        <dbReference type="ARBA" id="ARBA00022840"/>
    </source>
</evidence>
<dbReference type="Proteomes" id="UP000461595">
    <property type="component" value="Unassembled WGS sequence"/>
</dbReference>
<dbReference type="PRINTS" id="PR00098">
    <property type="entry name" value="CPSASE"/>
</dbReference>
<evidence type="ECO:0000256" key="2">
    <source>
        <dbReference type="ARBA" id="ARBA00022741"/>
    </source>
</evidence>
<dbReference type="InterPro" id="IPR013815">
    <property type="entry name" value="ATP_grasp_subdomain_1"/>
</dbReference>
<dbReference type="GO" id="GO:0005524">
    <property type="term" value="F:ATP binding"/>
    <property type="evidence" value="ECO:0007669"/>
    <property type="project" value="UniProtKB-UniRule"/>
</dbReference>
<dbReference type="Pfam" id="PF02786">
    <property type="entry name" value="CPSase_L_D2"/>
    <property type="match status" value="1"/>
</dbReference>
<dbReference type="Gene3D" id="3.30.470.20">
    <property type="entry name" value="ATP-grasp fold, B domain"/>
    <property type="match status" value="1"/>
</dbReference>
<reference evidence="8 9" key="1">
    <citation type="submission" date="2019-12" db="EMBL/GenBank/DDBJ databases">
        <title>Microbes associate with the intestines of laboratory mice.</title>
        <authorList>
            <person name="Navarre W."/>
            <person name="Wong E."/>
        </authorList>
    </citation>
    <scope>NUCLEOTIDE SEQUENCE [LARGE SCALE GENOMIC DNA]</scope>
    <source>
        <strain evidence="8 9">NM51_B2-22</strain>
    </source>
</reference>
<dbReference type="PROSITE" id="PS50975">
    <property type="entry name" value="ATP_GRASP"/>
    <property type="match status" value="1"/>
</dbReference>
<evidence type="ECO:0000256" key="6">
    <source>
        <dbReference type="PROSITE-ProRule" id="PRU00409"/>
    </source>
</evidence>
<dbReference type="SUPFAM" id="SSF56059">
    <property type="entry name" value="Glutathione synthetase ATP-binding domain-like"/>
    <property type="match status" value="1"/>
</dbReference>
<dbReference type="Gene3D" id="3.30.1490.20">
    <property type="entry name" value="ATP-grasp fold, A domain"/>
    <property type="match status" value="1"/>
</dbReference>
<dbReference type="EMBL" id="WSRS01000038">
    <property type="protein sequence ID" value="MVX59024.1"/>
    <property type="molecule type" value="Genomic_DNA"/>
</dbReference>
<dbReference type="GO" id="GO:0004088">
    <property type="term" value="F:carbamoyl-phosphate synthase (glutamine-hydrolyzing) activity"/>
    <property type="evidence" value="ECO:0007669"/>
    <property type="project" value="TreeGrafter"/>
</dbReference>
<dbReference type="EC" id="6.3.4.16" evidence="4"/>
<dbReference type="InterPro" id="IPR005480">
    <property type="entry name" value="CPSase_lsu_oligo"/>
</dbReference>
<dbReference type="Gene3D" id="1.10.1030.10">
    <property type="entry name" value="Carbamoyl-phosphate synthetase, large subunit oligomerisation domain"/>
    <property type="match status" value="1"/>
</dbReference>
<dbReference type="AlphaFoldDB" id="A0A7X3G8D8"/>
<evidence type="ECO:0000256" key="1">
    <source>
        <dbReference type="ARBA" id="ARBA00022598"/>
    </source>
</evidence>
<feature type="domain" description="ATP-grasp" evidence="7">
    <location>
        <begin position="99"/>
        <end position="293"/>
    </location>
</feature>
<dbReference type="RefSeq" id="WP_160332830.1">
    <property type="nucleotide sequence ID" value="NZ_JAOBSU010000021.1"/>
</dbReference>
<dbReference type="InterPro" id="IPR011761">
    <property type="entry name" value="ATP-grasp"/>
</dbReference>
<name>A0A7X3G8D8_9STRE</name>